<evidence type="ECO:0000313" key="3">
    <source>
        <dbReference type="EMBL" id="RKO91834.1"/>
    </source>
</evidence>
<dbReference type="Gene3D" id="1.10.167.10">
    <property type="entry name" value="Regulator of G-protein Signalling 4, domain 2"/>
    <property type="match status" value="1"/>
</dbReference>
<feature type="compositionally biased region" description="Basic and acidic residues" evidence="1">
    <location>
        <begin position="108"/>
        <end position="134"/>
    </location>
</feature>
<feature type="region of interest" description="Disordered" evidence="1">
    <location>
        <begin position="208"/>
        <end position="229"/>
    </location>
</feature>
<feature type="compositionally biased region" description="Basic and acidic residues" evidence="1">
    <location>
        <begin position="76"/>
        <end position="94"/>
    </location>
</feature>
<dbReference type="InterPro" id="IPR036305">
    <property type="entry name" value="RGS_sf"/>
</dbReference>
<organism evidence="3 4">
    <name type="scientific">Blyttiomyces helicus</name>
    <dbReference type="NCBI Taxonomy" id="388810"/>
    <lineage>
        <taxon>Eukaryota</taxon>
        <taxon>Fungi</taxon>
        <taxon>Fungi incertae sedis</taxon>
        <taxon>Chytridiomycota</taxon>
        <taxon>Chytridiomycota incertae sedis</taxon>
        <taxon>Chytridiomycetes</taxon>
        <taxon>Chytridiomycetes incertae sedis</taxon>
        <taxon>Blyttiomyces</taxon>
    </lineage>
</organism>
<dbReference type="Pfam" id="PF00615">
    <property type="entry name" value="RGS"/>
    <property type="match status" value="1"/>
</dbReference>
<dbReference type="PROSITE" id="PS50132">
    <property type="entry name" value="RGS"/>
    <property type="match status" value="1"/>
</dbReference>
<name>A0A4P9WGL0_9FUNG</name>
<dbReference type="AlphaFoldDB" id="A0A4P9WGL0"/>
<evidence type="ECO:0000256" key="1">
    <source>
        <dbReference type="SAM" id="MobiDB-lite"/>
    </source>
</evidence>
<dbReference type="Proteomes" id="UP000269721">
    <property type="component" value="Unassembled WGS sequence"/>
</dbReference>
<accession>A0A4P9WGL0</accession>
<dbReference type="SMART" id="SM00315">
    <property type="entry name" value="RGS"/>
    <property type="match status" value="1"/>
</dbReference>
<feature type="non-terminal residue" evidence="3">
    <location>
        <position position="463"/>
    </location>
</feature>
<protein>
    <recommendedName>
        <fullName evidence="2">RGS domain-containing protein</fullName>
    </recommendedName>
</protein>
<evidence type="ECO:0000313" key="4">
    <source>
        <dbReference type="Proteomes" id="UP000269721"/>
    </source>
</evidence>
<evidence type="ECO:0000259" key="2">
    <source>
        <dbReference type="PROSITE" id="PS50132"/>
    </source>
</evidence>
<feature type="region of interest" description="Disordered" evidence="1">
    <location>
        <begin position="76"/>
        <end position="183"/>
    </location>
</feature>
<gene>
    <name evidence="3" type="ORF">BDK51DRAFT_30027</name>
</gene>
<reference evidence="4" key="1">
    <citation type="journal article" date="2018" name="Nat. Microbiol.">
        <title>Leveraging single-cell genomics to expand the fungal tree of life.</title>
        <authorList>
            <person name="Ahrendt S.R."/>
            <person name="Quandt C.A."/>
            <person name="Ciobanu D."/>
            <person name="Clum A."/>
            <person name="Salamov A."/>
            <person name="Andreopoulos B."/>
            <person name="Cheng J.F."/>
            <person name="Woyke T."/>
            <person name="Pelin A."/>
            <person name="Henrissat B."/>
            <person name="Reynolds N.K."/>
            <person name="Benny G.L."/>
            <person name="Smith M.E."/>
            <person name="James T.Y."/>
            <person name="Grigoriev I.V."/>
        </authorList>
    </citation>
    <scope>NUCLEOTIDE SEQUENCE [LARGE SCALE GENOMIC DNA]</scope>
</reference>
<dbReference type="EMBL" id="KZ994884">
    <property type="protein sequence ID" value="RKO91834.1"/>
    <property type="molecule type" value="Genomic_DNA"/>
</dbReference>
<dbReference type="OrthoDB" id="196547at2759"/>
<feature type="compositionally biased region" description="Basic and acidic residues" evidence="1">
    <location>
        <begin position="142"/>
        <end position="167"/>
    </location>
</feature>
<sequence length="463" mass="50231">MPAPNEIYSVRSARSKRKCTNFFGEANDLALHVGGSTSKLASFYGLRPAPQFARRSSGAFSYDTFDHANVEEKFRDGGYERSMEGRESNERSTLDEETYSLGSSSSRDAGHERSRLGRERHERSPLGRDADSRGSSKSWDGGPERSTLERSLLGRDFDSRGSSRDASMEAIAGSEAATSPVAGSANAAAVTAASRRGSSILTLDLAPAATGAASSPPSPPPRSSEPGGSACKLFGAATIACESVSRIFNVVAVTLSQEHRPSVADTVYPGPPRSSRSDFALRRSTDSVDQTAWMSTADRIQLKPLPPLPPLPFSRGSTRKLLLMMGSSCPIDISLREITTKGLPSLLQSRIAIVYFLSFLLTEYDAEMLLFTSDVRVFSETVFASNMALEAAAQRIFFVYMTAKNPLEINVSHLARRCVANAMKGATSLQCFEAAESEMKELLDCAFGRFRLSSFWTALEHDY</sequence>
<proteinExistence type="predicted"/>
<feature type="domain" description="RGS" evidence="2">
    <location>
        <begin position="342"/>
        <end position="443"/>
    </location>
</feature>
<dbReference type="InterPro" id="IPR016137">
    <property type="entry name" value="RGS"/>
</dbReference>
<dbReference type="InterPro" id="IPR044926">
    <property type="entry name" value="RGS_subdomain_2"/>
</dbReference>
<dbReference type="SUPFAM" id="SSF48097">
    <property type="entry name" value="Regulator of G-protein signaling, RGS"/>
    <property type="match status" value="1"/>
</dbReference>
<keyword evidence="4" id="KW-1185">Reference proteome</keyword>